<dbReference type="InterPro" id="IPR050738">
    <property type="entry name" value="Sulfatase"/>
</dbReference>
<dbReference type="Proteomes" id="UP001597297">
    <property type="component" value="Unassembled WGS sequence"/>
</dbReference>
<dbReference type="CDD" id="cd16146">
    <property type="entry name" value="ARS_like"/>
    <property type="match status" value="1"/>
</dbReference>
<evidence type="ECO:0000256" key="3">
    <source>
        <dbReference type="SAM" id="SignalP"/>
    </source>
</evidence>
<dbReference type="RefSeq" id="WP_377092852.1">
    <property type="nucleotide sequence ID" value="NZ_JBHSJM010000001.1"/>
</dbReference>
<dbReference type="PANTHER" id="PTHR42693:SF53">
    <property type="entry name" value="ENDO-4-O-SULFATASE"/>
    <property type="match status" value="1"/>
</dbReference>
<dbReference type="PANTHER" id="PTHR42693">
    <property type="entry name" value="ARYLSULFATASE FAMILY MEMBER"/>
    <property type="match status" value="1"/>
</dbReference>
<dbReference type="Gene3D" id="3.30.1120.10">
    <property type="match status" value="1"/>
</dbReference>
<dbReference type="Pfam" id="PF00884">
    <property type="entry name" value="Sulfatase"/>
    <property type="match status" value="1"/>
</dbReference>
<dbReference type="EMBL" id="JBHUJC010000034">
    <property type="protein sequence ID" value="MFD2276928.1"/>
    <property type="molecule type" value="Genomic_DNA"/>
</dbReference>
<evidence type="ECO:0000259" key="4">
    <source>
        <dbReference type="Pfam" id="PF00884"/>
    </source>
</evidence>
<keyword evidence="3" id="KW-0732">Signal</keyword>
<proteinExistence type="inferred from homology"/>
<gene>
    <name evidence="5" type="ORF">ACFSQZ_10635</name>
</gene>
<accession>A0ABW5E4J0</accession>
<feature type="signal peptide" evidence="3">
    <location>
        <begin position="1"/>
        <end position="20"/>
    </location>
</feature>
<keyword evidence="2" id="KW-0378">Hydrolase</keyword>
<name>A0ABW5E4J0_9BACT</name>
<comment type="similarity">
    <text evidence="1">Belongs to the sulfatase family.</text>
</comment>
<keyword evidence="6" id="KW-1185">Reference proteome</keyword>
<dbReference type="InterPro" id="IPR017850">
    <property type="entry name" value="Alkaline_phosphatase_core_sf"/>
</dbReference>
<dbReference type="Gene3D" id="3.40.720.10">
    <property type="entry name" value="Alkaline Phosphatase, subunit A"/>
    <property type="match status" value="1"/>
</dbReference>
<evidence type="ECO:0000313" key="6">
    <source>
        <dbReference type="Proteomes" id="UP001597297"/>
    </source>
</evidence>
<dbReference type="InterPro" id="IPR000917">
    <property type="entry name" value="Sulfatase_N"/>
</dbReference>
<comment type="caution">
    <text evidence="5">The sequence shown here is derived from an EMBL/GenBank/DDBJ whole genome shotgun (WGS) entry which is preliminary data.</text>
</comment>
<protein>
    <submittedName>
        <fullName evidence="5">Arylsulfatase</fullName>
    </submittedName>
</protein>
<feature type="domain" description="Sulfatase N-terminal" evidence="4">
    <location>
        <begin position="41"/>
        <end position="356"/>
    </location>
</feature>
<evidence type="ECO:0000256" key="2">
    <source>
        <dbReference type="ARBA" id="ARBA00022801"/>
    </source>
</evidence>
<sequence length="595" mass="67581">MSRTFKTLLASSLLCFNAYAQTEGEVITPFDPSELLEEQPPNVILLMTDDLGYGDIGFKGNKWIDTPNFNKLAEESIRWKTFYVSPVGSLTRASTFTGRYNIRTKVIDTSLGRSMMASDEITLAEALSGAGYKTGIFGKWHLGDHFPMRPSDQGFDTSLVFRGGGLGQPSDPIENQGRYTNPILFKNDSEISTVGYSTNVFFDAAKKFIAEANENQQPFFATIAVNVPHAPYSDVPESLLKKYQAKDLSAWSKDTDKDTLARIAAMVDNLDQNLGELDAFLNSQKLNNNTIIVFCSDNGPDSLRFNRELRGKKGDIYEGGIRSPFWIKWPEKFKKGREVIDNVAGHIDIMPTILDACELGTPEAFQFDGRSLLPQILEPGKILPERPLVIQWHNGATPIKHHHFMVRQGKWKLLNPSNPQESRLESRNFELYDIDNDPGETTNLIEQHEDKSVELLNIYNTWLDDVTETRIRDRGTPYILVDRENENPLVLTWQDRISKAWGYQEEGFWKTHFEHSGRCDMRIEFPLDFDRDLTGWTARLTIGREIYTQKVNESAQGMTFTGLNFNKGKHLVRAAFISPDQSELVGAYQVRLIHR</sequence>
<feature type="chain" id="PRO_5045261737" evidence="3">
    <location>
        <begin position="21"/>
        <end position="595"/>
    </location>
</feature>
<dbReference type="SUPFAM" id="SSF53649">
    <property type="entry name" value="Alkaline phosphatase-like"/>
    <property type="match status" value="1"/>
</dbReference>
<reference evidence="6" key="1">
    <citation type="journal article" date="2019" name="Int. J. Syst. Evol. Microbiol.">
        <title>The Global Catalogue of Microorganisms (GCM) 10K type strain sequencing project: providing services to taxonomists for standard genome sequencing and annotation.</title>
        <authorList>
            <consortium name="The Broad Institute Genomics Platform"/>
            <consortium name="The Broad Institute Genome Sequencing Center for Infectious Disease"/>
            <person name="Wu L."/>
            <person name="Ma J."/>
        </authorList>
    </citation>
    <scope>NUCLEOTIDE SEQUENCE [LARGE SCALE GENOMIC DNA]</scope>
    <source>
        <strain evidence="6">JCM 16545</strain>
    </source>
</reference>
<evidence type="ECO:0000256" key="1">
    <source>
        <dbReference type="ARBA" id="ARBA00008779"/>
    </source>
</evidence>
<organism evidence="5 6">
    <name type="scientific">Rubritalea spongiae</name>
    <dbReference type="NCBI Taxonomy" id="430797"/>
    <lineage>
        <taxon>Bacteria</taxon>
        <taxon>Pseudomonadati</taxon>
        <taxon>Verrucomicrobiota</taxon>
        <taxon>Verrucomicrobiia</taxon>
        <taxon>Verrucomicrobiales</taxon>
        <taxon>Rubritaleaceae</taxon>
        <taxon>Rubritalea</taxon>
    </lineage>
</organism>
<evidence type="ECO:0000313" key="5">
    <source>
        <dbReference type="EMBL" id="MFD2276928.1"/>
    </source>
</evidence>